<gene>
    <name evidence="9" type="ORF">FOZ76_05935</name>
</gene>
<evidence type="ECO:0000256" key="4">
    <source>
        <dbReference type="ARBA" id="ARBA00023110"/>
    </source>
</evidence>
<sequence>MKRIITFMAACAVATPLFAQNAAAVVNGQEIPNAQVEEFVKMMTEQGAPDTPKLREQVREELINRTVMVQAAENAGIARKPDVQTELELARQSVLIRGLFNDFLAKHPISDDQLNAEYEKIKASSQQEEYRAHHILVKEEDEAKAVIDRLKKGETFEAVAKEASLDPGSGANGGDLGWASADTYVQPFSEALTKLKKGETTQAPVQSSFGWHVIRLDDTRQAEFPPLEQVKPQLEEMLRQQALAKYQEDLRKAAKVQ</sequence>
<evidence type="ECO:0000256" key="6">
    <source>
        <dbReference type="PROSITE-ProRule" id="PRU00278"/>
    </source>
</evidence>
<keyword evidence="5 6" id="KW-0413">Isomerase</keyword>
<name>A0A556AWY1_9BURK</name>
<dbReference type="AlphaFoldDB" id="A0A556AWY1"/>
<feature type="domain" description="PpiC" evidence="8">
    <location>
        <begin position="127"/>
        <end position="218"/>
    </location>
</feature>
<dbReference type="PANTHER" id="PTHR47245:SF2">
    <property type="entry name" value="PEPTIDYL-PROLYL CIS-TRANS ISOMERASE HP_0175-RELATED"/>
    <property type="match status" value="1"/>
</dbReference>
<dbReference type="InterPro" id="IPR027304">
    <property type="entry name" value="Trigger_fact/SurA_dom_sf"/>
</dbReference>
<dbReference type="EMBL" id="VLTJ01000009">
    <property type="protein sequence ID" value="TSH97451.1"/>
    <property type="molecule type" value="Genomic_DNA"/>
</dbReference>
<dbReference type="OrthoDB" id="14196at2"/>
<evidence type="ECO:0000256" key="3">
    <source>
        <dbReference type="ARBA" id="ARBA00013194"/>
    </source>
</evidence>
<comment type="similarity">
    <text evidence="2">Belongs to the PpiC/parvulin rotamase family.</text>
</comment>
<dbReference type="PANTHER" id="PTHR47245">
    <property type="entry name" value="PEPTIDYLPROLYL ISOMERASE"/>
    <property type="match status" value="1"/>
</dbReference>
<evidence type="ECO:0000259" key="8">
    <source>
        <dbReference type="PROSITE" id="PS50198"/>
    </source>
</evidence>
<dbReference type="InterPro" id="IPR023058">
    <property type="entry name" value="PPIase_PpiC_CS"/>
</dbReference>
<dbReference type="Gene3D" id="1.10.8.1040">
    <property type="match status" value="1"/>
</dbReference>
<dbReference type="GO" id="GO:0003755">
    <property type="term" value="F:peptidyl-prolyl cis-trans isomerase activity"/>
    <property type="evidence" value="ECO:0007669"/>
    <property type="project" value="UniProtKB-KW"/>
</dbReference>
<dbReference type="SUPFAM" id="SSF54534">
    <property type="entry name" value="FKBP-like"/>
    <property type="match status" value="1"/>
</dbReference>
<proteinExistence type="inferred from homology"/>
<dbReference type="Proteomes" id="UP000318405">
    <property type="component" value="Unassembled WGS sequence"/>
</dbReference>
<reference evidence="9 10" key="1">
    <citation type="submission" date="2019-07" db="EMBL/GenBank/DDBJ databases">
        <title>Qingshengfaniella alkalisoli gen. nov., sp. nov., isolated from saline soil.</title>
        <authorList>
            <person name="Xu L."/>
            <person name="Huang X.-X."/>
            <person name="Sun J.-Q."/>
        </authorList>
    </citation>
    <scope>NUCLEOTIDE SEQUENCE [LARGE SCALE GENOMIC DNA]</scope>
    <source>
        <strain evidence="9 10">DSM 27279</strain>
    </source>
</reference>
<protein>
    <recommendedName>
        <fullName evidence="3">peptidylprolyl isomerase</fullName>
        <ecNumber evidence="3">5.2.1.8</ecNumber>
    </recommendedName>
</protein>
<evidence type="ECO:0000313" key="9">
    <source>
        <dbReference type="EMBL" id="TSH97451.1"/>
    </source>
</evidence>
<dbReference type="SUPFAM" id="SSF109998">
    <property type="entry name" value="Triger factor/SurA peptide-binding domain-like"/>
    <property type="match status" value="1"/>
</dbReference>
<dbReference type="RefSeq" id="WP_143947226.1">
    <property type="nucleotide sequence ID" value="NZ_BAABMB010000004.1"/>
</dbReference>
<keyword evidence="7" id="KW-0732">Signal</keyword>
<dbReference type="Gene3D" id="3.10.50.40">
    <property type="match status" value="1"/>
</dbReference>
<evidence type="ECO:0000256" key="1">
    <source>
        <dbReference type="ARBA" id="ARBA00000971"/>
    </source>
</evidence>
<dbReference type="EC" id="5.2.1.8" evidence="3"/>
<dbReference type="InterPro" id="IPR000297">
    <property type="entry name" value="PPIase_PpiC"/>
</dbReference>
<evidence type="ECO:0000256" key="7">
    <source>
        <dbReference type="SAM" id="SignalP"/>
    </source>
</evidence>
<accession>A0A556AWY1</accession>
<organism evidence="9 10">
    <name type="scientific">Verticiella sediminum</name>
    <dbReference type="NCBI Taxonomy" id="1247510"/>
    <lineage>
        <taxon>Bacteria</taxon>
        <taxon>Pseudomonadati</taxon>
        <taxon>Pseudomonadota</taxon>
        <taxon>Betaproteobacteria</taxon>
        <taxon>Burkholderiales</taxon>
        <taxon>Alcaligenaceae</taxon>
        <taxon>Verticiella</taxon>
    </lineage>
</organism>
<evidence type="ECO:0000256" key="2">
    <source>
        <dbReference type="ARBA" id="ARBA00007656"/>
    </source>
</evidence>
<feature type="signal peptide" evidence="7">
    <location>
        <begin position="1"/>
        <end position="19"/>
    </location>
</feature>
<comment type="caution">
    <text evidence="9">The sequence shown here is derived from an EMBL/GenBank/DDBJ whole genome shotgun (WGS) entry which is preliminary data.</text>
</comment>
<keyword evidence="4 6" id="KW-0697">Rotamase</keyword>
<dbReference type="Pfam" id="PF13145">
    <property type="entry name" value="Rotamase_2"/>
    <property type="match status" value="1"/>
</dbReference>
<dbReference type="PROSITE" id="PS50198">
    <property type="entry name" value="PPIC_PPIASE_2"/>
    <property type="match status" value="1"/>
</dbReference>
<evidence type="ECO:0000313" key="10">
    <source>
        <dbReference type="Proteomes" id="UP000318405"/>
    </source>
</evidence>
<comment type="catalytic activity">
    <reaction evidence="1">
        <text>[protein]-peptidylproline (omega=180) = [protein]-peptidylproline (omega=0)</text>
        <dbReference type="Rhea" id="RHEA:16237"/>
        <dbReference type="Rhea" id="RHEA-COMP:10747"/>
        <dbReference type="Rhea" id="RHEA-COMP:10748"/>
        <dbReference type="ChEBI" id="CHEBI:83833"/>
        <dbReference type="ChEBI" id="CHEBI:83834"/>
        <dbReference type="EC" id="5.2.1.8"/>
    </reaction>
</comment>
<dbReference type="InterPro" id="IPR046357">
    <property type="entry name" value="PPIase_dom_sf"/>
</dbReference>
<keyword evidence="10" id="KW-1185">Reference proteome</keyword>
<dbReference type="PROSITE" id="PS01096">
    <property type="entry name" value="PPIC_PPIASE_1"/>
    <property type="match status" value="1"/>
</dbReference>
<evidence type="ECO:0000256" key="5">
    <source>
        <dbReference type="ARBA" id="ARBA00023235"/>
    </source>
</evidence>
<dbReference type="InterPro" id="IPR050245">
    <property type="entry name" value="PrsA_foldase"/>
</dbReference>
<feature type="chain" id="PRO_5021729739" description="peptidylprolyl isomerase" evidence="7">
    <location>
        <begin position="20"/>
        <end position="257"/>
    </location>
</feature>